<feature type="compositionally biased region" description="Low complexity" evidence="1">
    <location>
        <begin position="98"/>
        <end position="109"/>
    </location>
</feature>
<dbReference type="InterPro" id="IPR025558">
    <property type="entry name" value="DUF4283"/>
</dbReference>
<gene>
    <name evidence="3" type="ORF">EUTSA_v10003309mg</name>
</gene>
<feature type="compositionally biased region" description="Polar residues" evidence="1">
    <location>
        <begin position="356"/>
        <end position="370"/>
    </location>
</feature>
<accession>V4LY45</accession>
<keyword evidence="4" id="KW-1185">Reference proteome</keyword>
<dbReference type="InterPro" id="IPR040256">
    <property type="entry name" value="At4g02000-like"/>
</dbReference>
<dbReference type="STRING" id="72664.V4LY45"/>
<dbReference type="eggNOG" id="KOG1075">
    <property type="taxonomic scope" value="Eukaryota"/>
</dbReference>
<proteinExistence type="predicted"/>
<feature type="compositionally biased region" description="Basic residues" evidence="1">
    <location>
        <begin position="374"/>
        <end position="389"/>
    </location>
</feature>
<reference evidence="3 4" key="1">
    <citation type="journal article" date="2013" name="Front. Plant Sci.">
        <title>The Reference Genome of the Halophytic Plant Eutrema salsugineum.</title>
        <authorList>
            <person name="Yang R."/>
            <person name="Jarvis D.E."/>
            <person name="Chen H."/>
            <person name="Beilstein M.A."/>
            <person name="Grimwood J."/>
            <person name="Jenkins J."/>
            <person name="Shu S."/>
            <person name="Prochnik S."/>
            <person name="Xin M."/>
            <person name="Ma C."/>
            <person name="Schmutz J."/>
            <person name="Wing R.A."/>
            <person name="Mitchell-Olds T."/>
            <person name="Schumaker K.S."/>
            <person name="Wang X."/>
        </authorList>
    </citation>
    <scope>NUCLEOTIDE SEQUENCE [LARGE SCALE GENOMIC DNA]</scope>
</reference>
<dbReference type="AlphaFoldDB" id="V4LY45"/>
<dbReference type="KEGG" id="eus:EUTSA_v10003309mg"/>
<protein>
    <recommendedName>
        <fullName evidence="2">DUF4283 domain-containing protein</fullName>
    </recommendedName>
</protein>
<feature type="domain" description="DUF4283" evidence="2">
    <location>
        <begin position="164"/>
        <end position="248"/>
    </location>
</feature>
<feature type="region of interest" description="Disordered" evidence="1">
    <location>
        <begin position="31"/>
        <end position="60"/>
    </location>
</feature>
<sequence length="427" mass="46172">KKKSRHLSAVSSSKFAQVAAVARQTSASSFAAVPPVSDGGSGISPPFVPSSSSPSRSGVPDLRLDQIPVVDPIHVPVVPPAPLQEALASPVDTSVPNSAAVEGSSSGAVPGDPSATLDAQESQHRKWASIVKSSGILDAIGTPSKHISGVPFVMIPDANIESAKEEFKDFVFARFHGDASEMGRIIGIVNTIWARVGPRIFVHRIGQSIFLLRVMNSRTRDIILSRNMWNIAGYPMFVAPWSPEFSPEVPPLTSAVVPVEFRNVPYLLFNKESLSRIATAVAHPVKLAPETERKENFEVAKVYVRIDLQAELPSKVMSGFSNGKEILISISYPWMPVKCSACGRYGHAGVNCHTISSQPSSTGRTLSQSPIRGIRQRIRKSRSGRSKARKVTEPTSEKTRGRTPGEEPSEVKDYVNSDANTGHVWRK</sequence>
<feature type="non-terminal residue" evidence="3">
    <location>
        <position position="1"/>
    </location>
</feature>
<evidence type="ECO:0000313" key="4">
    <source>
        <dbReference type="Proteomes" id="UP000030689"/>
    </source>
</evidence>
<dbReference type="PANTHER" id="PTHR31286:SF175">
    <property type="entry name" value="DUF4283 DOMAIN-CONTAINING PROTEIN"/>
    <property type="match status" value="1"/>
</dbReference>
<organism evidence="3 4">
    <name type="scientific">Eutrema salsugineum</name>
    <name type="common">Saltwater cress</name>
    <name type="synonym">Sisymbrium salsugineum</name>
    <dbReference type="NCBI Taxonomy" id="72664"/>
    <lineage>
        <taxon>Eukaryota</taxon>
        <taxon>Viridiplantae</taxon>
        <taxon>Streptophyta</taxon>
        <taxon>Embryophyta</taxon>
        <taxon>Tracheophyta</taxon>
        <taxon>Spermatophyta</taxon>
        <taxon>Magnoliopsida</taxon>
        <taxon>eudicotyledons</taxon>
        <taxon>Gunneridae</taxon>
        <taxon>Pentapetalae</taxon>
        <taxon>rosids</taxon>
        <taxon>malvids</taxon>
        <taxon>Brassicales</taxon>
        <taxon>Brassicaceae</taxon>
        <taxon>Eutremeae</taxon>
        <taxon>Eutrema</taxon>
    </lineage>
</organism>
<name>V4LY45_EUTSA</name>
<dbReference type="Gramene" id="ESQ44813">
    <property type="protein sequence ID" value="ESQ44813"/>
    <property type="gene ID" value="EUTSA_v10003309mg"/>
</dbReference>
<feature type="compositionally biased region" description="Basic and acidic residues" evidence="1">
    <location>
        <begin position="390"/>
        <end position="415"/>
    </location>
</feature>
<dbReference type="PANTHER" id="PTHR31286">
    <property type="entry name" value="GLYCINE-RICH CELL WALL STRUCTURAL PROTEIN 1.8-LIKE"/>
    <property type="match status" value="1"/>
</dbReference>
<dbReference type="Pfam" id="PF14111">
    <property type="entry name" value="DUF4283"/>
    <property type="match status" value="1"/>
</dbReference>
<evidence type="ECO:0000256" key="1">
    <source>
        <dbReference type="SAM" id="MobiDB-lite"/>
    </source>
</evidence>
<feature type="region of interest" description="Disordered" evidence="1">
    <location>
        <begin position="88"/>
        <end position="121"/>
    </location>
</feature>
<feature type="non-terminal residue" evidence="3">
    <location>
        <position position="427"/>
    </location>
</feature>
<dbReference type="Proteomes" id="UP000030689">
    <property type="component" value="Unassembled WGS sequence"/>
</dbReference>
<dbReference type="OMA" id="NTIWARV"/>
<evidence type="ECO:0000313" key="3">
    <source>
        <dbReference type="EMBL" id="ESQ44813.1"/>
    </source>
</evidence>
<evidence type="ECO:0000259" key="2">
    <source>
        <dbReference type="Pfam" id="PF14111"/>
    </source>
</evidence>
<feature type="region of interest" description="Disordered" evidence="1">
    <location>
        <begin position="356"/>
        <end position="427"/>
    </location>
</feature>
<dbReference type="EMBL" id="KI517441">
    <property type="protein sequence ID" value="ESQ44813.1"/>
    <property type="molecule type" value="Genomic_DNA"/>
</dbReference>